<gene>
    <name evidence="2" type="ORF">HMPREF1866_02657</name>
</gene>
<name>A0A133ZDS6_9FIRM</name>
<keyword evidence="1" id="KW-0812">Transmembrane</keyword>
<organism evidence="2 3">
    <name type="scientific">Lachnoanaerobaculum saburreum</name>
    <dbReference type="NCBI Taxonomy" id="467210"/>
    <lineage>
        <taxon>Bacteria</taxon>
        <taxon>Bacillati</taxon>
        <taxon>Bacillota</taxon>
        <taxon>Clostridia</taxon>
        <taxon>Lachnospirales</taxon>
        <taxon>Lachnospiraceae</taxon>
        <taxon>Lachnoanaerobaculum</taxon>
    </lineage>
</organism>
<dbReference type="EMBL" id="LSDA01000140">
    <property type="protein sequence ID" value="KXB53585.1"/>
    <property type="molecule type" value="Genomic_DNA"/>
</dbReference>
<keyword evidence="1" id="KW-1133">Transmembrane helix</keyword>
<dbReference type="AlphaFoldDB" id="A0A133ZDS6"/>
<sequence length="39" mass="4707">MADTFIKAIELVILNSSIAFYYALFRNYTFLVKYIDYFK</sequence>
<keyword evidence="3" id="KW-1185">Reference proteome</keyword>
<dbReference type="STRING" id="467210.HMPREF1866_02657"/>
<protein>
    <submittedName>
        <fullName evidence="2">Uncharacterized protein</fullName>
    </submittedName>
</protein>
<reference evidence="3" key="1">
    <citation type="submission" date="2016-01" db="EMBL/GenBank/DDBJ databases">
        <authorList>
            <person name="Mitreva M."/>
            <person name="Pepin K.H."/>
            <person name="Mihindukulasuriya K.A."/>
            <person name="Fulton R."/>
            <person name="Fronick C."/>
            <person name="O'Laughlin M."/>
            <person name="Miner T."/>
            <person name="Herter B."/>
            <person name="Rosa B.A."/>
            <person name="Cordes M."/>
            <person name="Tomlinson C."/>
            <person name="Wollam A."/>
            <person name="Palsikar V.B."/>
            <person name="Mardis E.R."/>
            <person name="Wilson R.K."/>
        </authorList>
    </citation>
    <scope>NUCLEOTIDE SEQUENCE [LARGE SCALE GENOMIC DNA]</scope>
    <source>
        <strain evidence="3">DNF00896</strain>
    </source>
</reference>
<evidence type="ECO:0000313" key="2">
    <source>
        <dbReference type="EMBL" id="KXB53585.1"/>
    </source>
</evidence>
<dbReference type="Proteomes" id="UP000070394">
    <property type="component" value="Unassembled WGS sequence"/>
</dbReference>
<keyword evidence="1" id="KW-0472">Membrane</keyword>
<evidence type="ECO:0000313" key="3">
    <source>
        <dbReference type="Proteomes" id="UP000070394"/>
    </source>
</evidence>
<dbReference type="PATRIC" id="fig|467210.3.peg.2632"/>
<comment type="caution">
    <text evidence="2">The sequence shown here is derived from an EMBL/GenBank/DDBJ whole genome shotgun (WGS) entry which is preliminary data.</text>
</comment>
<proteinExistence type="predicted"/>
<accession>A0A133ZDS6</accession>
<evidence type="ECO:0000256" key="1">
    <source>
        <dbReference type="SAM" id="Phobius"/>
    </source>
</evidence>
<feature type="transmembrane region" description="Helical" evidence="1">
    <location>
        <begin position="6"/>
        <end position="25"/>
    </location>
</feature>